<dbReference type="InterPro" id="IPR037185">
    <property type="entry name" value="EmrE-like"/>
</dbReference>
<proteinExistence type="inferred from homology"/>
<dbReference type="OrthoDB" id="9810818at2"/>
<dbReference type="PRINTS" id="PR00783">
    <property type="entry name" value="MINTRINSICP"/>
</dbReference>
<dbReference type="RefSeq" id="WP_068225617.1">
    <property type="nucleotide sequence ID" value="NZ_CP014623.1"/>
</dbReference>
<evidence type="ECO:0000313" key="6">
    <source>
        <dbReference type="EMBL" id="ANK62265.1"/>
    </source>
</evidence>
<evidence type="ECO:0000256" key="5">
    <source>
        <dbReference type="ARBA" id="ARBA00023136"/>
    </source>
</evidence>
<dbReference type="InterPro" id="IPR000620">
    <property type="entry name" value="EamA_dom"/>
</dbReference>
<keyword evidence="3" id="KW-0812">Transmembrane</keyword>
<dbReference type="EMBL" id="CP014873">
    <property type="protein sequence ID" value="ANK62265.1"/>
    <property type="molecule type" value="Genomic_DNA"/>
</dbReference>
<sequence>MGRQTQGILLASGGAILWGIAGPVAQLLFDDYGVNLDWLIGSKMLIAGVILLILGSFWPAQRRQILGIWRSRRSIMQLLIFTIFGMTAMQYVYYKAVAVGNAATATILQFLSPIFIVLYIAFRYRTQPRRPDVIAIIAALVGTYLLVSGGNPTKLTVAPAALFWGIVTGIAAAAYVLLPEGLLDQYGSLAVSGWSMTIGGILFNFRQPIWRDVPRLDWRGQLAYWFIVILGSVVAYFVYLASLQYISATAVGLLDAFEPLAATAVSVLYLHLKFGLAEIIGTVLILSTVFILAVAKPRSLEEKNN</sequence>
<dbReference type="Pfam" id="PF00892">
    <property type="entry name" value="EamA"/>
    <property type="match status" value="2"/>
</dbReference>
<organism evidence="6 7">
    <name type="scientific">Loigolactobacillus backii</name>
    <dbReference type="NCBI Taxonomy" id="375175"/>
    <lineage>
        <taxon>Bacteria</taxon>
        <taxon>Bacillati</taxon>
        <taxon>Bacillota</taxon>
        <taxon>Bacilli</taxon>
        <taxon>Lactobacillales</taxon>
        <taxon>Lactobacillaceae</taxon>
        <taxon>Loigolactobacillus</taxon>
    </lineage>
</organism>
<keyword evidence="5" id="KW-0472">Membrane</keyword>
<dbReference type="AlphaFoldDB" id="A0A192H1M6"/>
<accession>A0A192H1M6</accession>
<gene>
    <name evidence="6" type="ORF">AYR53_05430</name>
</gene>
<evidence type="ECO:0000313" key="7">
    <source>
        <dbReference type="Proteomes" id="UP000078582"/>
    </source>
</evidence>
<keyword evidence="4" id="KW-1133">Transmembrane helix</keyword>
<dbReference type="Gene3D" id="1.10.3730.20">
    <property type="match status" value="1"/>
</dbReference>
<dbReference type="SUPFAM" id="SSF103481">
    <property type="entry name" value="Multidrug resistance efflux transporter EmrE"/>
    <property type="match status" value="2"/>
</dbReference>
<dbReference type="GO" id="GO:0015267">
    <property type="term" value="F:channel activity"/>
    <property type="evidence" value="ECO:0007669"/>
    <property type="project" value="InterPro"/>
</dbReference>
<comment type="similarity">
    <text evidence="2">Belongs to the EamA transporter family.</text>
</comment>
<reference evidence="6 7" key="1">
    <citation type="submission" date="2016-03" db="EMBL/GenBank/DDBJ databases">
        <title>Pediococcus and Lactobacillus from brewery environment - whole genome sequencing and assembly.</title>
        <authorList>
            <person name="Behr J."/>
            <person name="Geissler A.J."/>
            <person name="Vogel R.F."/>
        </authorList>
    </citation>
    <scope>NUCLEOTIDE SEQUENCE [LARGE SCALE GENOMIC DNA]</scope>
    <source>
        <strain evidence="6 7">TMW 1.1989</strain>
    </source>
</reference>
<comment type="subcellular location">
    <subcellularLocation>
        <location evidence="1">Endomembrane system</location>
        <topology evidence="1">Multi-pass membrane protein</topology>
    </subcellularLocation>
</comment>
<dbReference type="Proteomes" id="UP000078582">
    <property type="component" value="Chromosome"/>
</dbReference>
<dbReference type="InterPro" id="IPR000425">
    <property type="entry name" value="MIP"/>
</dbReference>
<dbReference type="InterPro" id="IPR050638">
    <property type="entry name" value="AA-Vitamin_Transporters"/>
</dbReference>
<name>A0A192H1M6_9LACO</name>
<dbReference type="GO" id="GO:0016020">
    <property type="term" value="C:membrane"/>
    <property type="evidence" value="ECO:0007669"/>
    <property type="project" value="UniProtKB-SubCell"/>
</dbReference>
<dbReference type="KEGG" id="lbt:AYR52_08570"/>
<protein>
    <submittedName>
        <fullName evidence="6">Peptide ABC transporter permease</fullName>
    </submittedName>
</protein>
<dbReference type="PANTHER" id="PTHR32322">
    <property type="entry name" value="INNER MEMBRANE TRANSPORTER"/>
    <property type="match status" value="1"/>
</dbReference>
<evidence type="ECO:0000256" key="2">
    <source>
        <dbReference type="ARBA" id="ARBA00007362"/>
    </source>
</evidence>
<evidence type="ECO:0000256" key="3">
    <source>
        <dbReference type="ARBA" id="ARBA00022692"/>
    </source>
</evidence>
<evidence type="ECO:0000256" key="1">
    <source>
        <dbReference type="ARBA" id="ARBA00004127"/>
    </source>
</evidence>
<dbReference type="GeneID" id="42981687"/>
<dbReference type="PANTHER" id="PTHR32322:SF2">
    <property type="entry name" value="EAMA DOMAIN-CONTAINING PROTEIN"/>
    <property type="match status" value="1"/>
</dbReference>
<evidence type="ECO:0000256" key="4">
    <source>
        <dbReference type="ARBA" id="ARBA00022989"/>
    </source>
</evidence>
<keyword evidence="7" id="KW-1185">Reference proteome</keyword>